<feature type="domain" description="Methyltransferase" evidence="2">
    <location>
        <begin position="272"/>
        <end position="575"/>
    </location>
</feature>
<organism evidence="3 4">
    <name type="scientific">Desulfomicrobium apsheronum</name>
    <dbReference type="NCBI Taxonomy" id="52560"/>
    <lineage>
        <taxon>Bacteria</taxon>
        <taxon>Pseudomonadati</taxon>
        <taxon>Thermodesulfobacteriota</taxon>
        <taxon>Desulfovibrionia</taxon>
        <taxon>Desulfovibrionales</taxon>
        <taxon>Desulfomicrobiaceae</taxon>
        <taxon>Desulfomicrobium</taxon>
    </lineage>
</organism>
<name>A0A1I3YY20_9BACT</name>
<reference evidence="4" key="1">
    <citation type="submission" date="2016-10" db="EMBL/GenBank/DDBJ databases">
        <authorList>
            <person name="Varghese N."/>
            <person name="Submissions S."/>
        </authorList>
    </citation>
    <scope>NUCLEOTIDE SEQUENCE [LARGE SCALE GENOMIC DNA]</scope>
    <source>
        <strain evidence="4">DSM 5918</strain>
    </source>
</reference>
<evidence type="ECO:0000259" key="2">
    <source>
        <dbReference type="Pfam" id="PF12147"/>
    </source>
</evidence>
<dbReference type="PANTHER" id="PTHR11614">
    <property type="entry name" value="PHOSPHOLIPASE-RELATED"/>
    <property type="match status" value="1"/>
</dbReference>
<dbReference type="SUPFAM" id="SSF53335">
    <property type="entry name" value="S-adenosyl-L-methionine-dependent methyltransferases"/>
    <property type="match status" value="1"/>
</dbReference>
<dbReference type="Pfam" id="PF12147">
    <property type="entry name" value="Methyltransf_20"/>
    <property type="match status" value="1"/>
</dbReference>
<dbReference type="InterPro" id="IPR051044">
    <property type="entry name" value="MAG_DAG_Lipase"/>
</dbReference>
<dbReference type="Gene3D" id="3.40.50.1820">
    <property type="entry name" value="alpha/beta hydrolase"/>
    <property type="match status" value="1"/>
</dbReference>
<dbReference type="SUPFAM" id="SSF53474">
    <property type="entry name" value="alpha/beta-Hydrolases"/>
    <property type="match status" value="1"/>
</dbReference>
<dbReference type="EMBL" id="FORX01000021">
    <property type="protein sequence ID" value="SFK36249.1"/>
    <property type="molecule type" value="Genomic_DNA"/>
</dbReference>
<dbReference type="GO" id="GO:0004177">
    <property type="term" value="F:aminopeptidase activity"/>
    <property type="evidence" value="ECO:0007669"/>
    <property type="project" value="UniProtKB-KW"/>
</dbReference>
<dbReference type="InterPro" id="IPR029058">
    <property type="entry name" value="AB_hydrolase_fold"/>
</dbReference>
<dbReference type="RefSeq" id="WP_092378403.1">
    <property type="nucleotide sequence ID" value="NZ_FORX01000021.1"/>
</dbReference>
<feature type="domain" description="Serine aminopeptidase S33" evidence="1">
    <location>
        <begin position="30"/>
        <end position="262"/>
    </location>
</feature>
<evidence type="ECO:0000313" key="4">
    <source>
        <dbReference type="Proteomes" id="UP000198635"/>
    </source>
</evidence>
<proteinExistence type="predicted"/>
<dbReference type="STRING" id="52560.SAMN04488082_12161"/>
<dbReference type="InterPro" id="IPR022744">
    <property type="entry name" value="MeTrfase_dom_put"/>
</dbReference>
<dbReference type="Pfam" id="PF12146">
    <property type="entry name" value="Hydrolase_4"/>
    <property type="match status" value="1"/>
</dbReference>
<dbReference type="OrthoDB" id="9806902at2"/>
<sequence>MEWIESEGTFSSWDGAKLFYRSWRSSETTDRALIFLHRGHEHSGRLARAVQELGLGDFSAFCWDLRGHGRSPGDRGHAENYYDLVRDLDAFVRFVCVEHGISAENIVIAANSVGAVTACAWVHDFAPRIRALVLLAPAFRIRLYVPMAMPLLRMLLKFKEKAFVSSYVSAAMLTHDSEQRRLYRTDPLITRRISVNVLVEMHDTAGRIMDDAAAITTPTLILAAGSDCVVEAEAQRKFYRNLGATRKEMHEYPGFHHALLHEAGRDCIMEDIREFVIRSFTEDVDRSLLLNAHKGGAMRVEYDLLRQSTSALRTAFFSMQKYALRALGRLSRGIAIGLETGFDSGRSLDYVYEDSARGLGRIGRAIDRAYLDAIGWKGIRMRRRHLEKQLHVVMDNLEAAASQVTLLDVATGCGRYVLSVLKARKGEVDATLRDWDDGNLEQGRALASSLGLGRTHFERADAFDPESIRAVSPRPNVVIVSGLYELFPDNDLVLASLTAIGEVTEPGGYLIYTGQPWHPQLEVIARVLPNRDGASWIMRRRSQAELDEMVRSAGFEKIGMEIDPWGIFTVSTARRARD</sequence>
<dbReference type="AlphaFoldDB" id="A0A1I3YY20"/>
<keyword evidence="4" id="KW-1185">Reference proteome</keyword>
<dbReference type="CDD" id="cd02440">
    <property type="entry name" value="AdoMet_MTases"/>
    <property type="match status" value="1"/>
</dbReference>
<evidence type="ECO:0000259" key="1">
    <source>
        <dbReference type="Pfam" id="PF12146"/>
    </source>
</evidence>
<accession>A0A1I3YY20</accession>
<evidence type="ECO:0000313" key="3">
    <source>
        <dbReference type="EMBL" id="SFK36249.1"/>
    </source>
</evidence>
<gene>
    <name evidence="3" type="ORF">SAMN04488082_12161</name>
</gene>
<protein>
    <submittedName>
        <fullName evidence="3">Serine aminopeptidase, S33</fullName>
    </submittedName>
</protein>
<dbReference type="InterPro" id="IPR029063">
    <property type="entry name" value="SAM-dependent_MTases_sf"/>
</dbReference>
<keyword evidence="3" id="KW-0378">Hydrolase</keyword>
<keyword evidence="3" id="KW-0645">Protease</keyword>
<dbReference type="Proteomes" id="UP000198635">
    <property type="component" value="Unassembled WGS sequence"/>
</dbReference>
<dbReference type="InterPro" id="IPR022742">
    <property type="entry name" value="Hydrolase_4"/>
</dbReference>
<dbReference type="Gene3D" id="3.40.50.150">
    <property type="entry name" value="Vaccinia Virus protein VP39"/>
    <property type="match status" value="1"/>
</dbReference>
<keyword evidence="3" id="KW-0031">Aminopeptidase</keyword>